<name>A0ABR2JNQ7_9EUKA</name>
<dbReference type="PANTHER" id="PTHR24159">
    <property type="match status" value="1"/>
</dbReference>
<proteinExistence type="predicted"/>
<dbReference type="PANTHER" id="PTHR24159:SF5">
    <property type="entry name" value="ANK_REP_REGION DOMAIN-CONTAINING PROTEIN"/>
    <property type="match status" value="1"/>
</dbReference>
<sequence>MINGLSYLENNEIYNFVSFFKKFTLISKRFQMDFQEVLERKKSIQKILLDFLENDSDIEENYQKIISNLNDQKIRESQPELKEFLYLLSKICKYHNRSNSFSSKMQQILKSVQNDIKQTFSNSEIFDIFKSNKDILLFLFKEKIIVPDKSIIKEMKSDKYKPFQYNQFFSDFLNDKKVASNDKSDDFEENRKTGENDSYVCQLIRTDSIDQFISHVNKENLSTSTEIETSLFETNLFLLKNKVTLIEYAAFFGSTQIFRYLYLNKAKISPFLWNFAIHGSNPELINFMVENKIKLNNNSYYDCIIESIKCHHVEMTNFIINNLYQKRKNDDSDFEIQSLKSHNYSFFQMDSNDKQVFYNLCKYNYPSIVSLLMKTKRIPINTKIISKKIF</sequence>
<comment type="caution">
    <text evidence="1">The sequence shown here is derived from an EMBL/GenBank/DDBJ whole genome shotgun (WGS) entry which is preliminary data.</text>
</comment>
<dbReference type="InterPro" id="IPR036770">
    <property type="entry name" value="Ankyrin_rpt-contain_sf"/>
</dbReference>
<gene>
    <name evidence="1" type="ORF">M9Y10_003043</name>
</gene>
<evidence type="ECO:0008006" key="3">
    <source>
        <dbReference type="Google" id="ProtNLM"/>
    </source>
</evidence>
<dbReference type="EMBL" id="JAPFFF010000010">
    <property type="protein sequence ID" value="KAK8880373.1"/>
    <property type="molecule type" value="Genomic_DNA"/>
</dbReference>
<dbReference type="Proteomes" id="UP001470230">
    <property type="component" value="Unassembled WGS sequence"/>
</dbReference>
<accession>A0ABR2JNQ7</accession>
<evidence type="ECO:0000313" key="2">
    <source>
        <dbReference type="Proteomes" id="UP001470230"/>
    </source>
</evidence>
<dbReference type="SUPFAM" id="SSF48403">
    <property type="entry name" value="Ankyrin repeat"/>
    <property type="match status" value="1"/>
</dbReference>
<evidence type="ECO:0000313" key="1">
    <source>
        <dbReference type="EMBL" id="KAK8880373.1"/>
    </source>
</evidence>
<reference evidence="1 2" key="1">
    <citation type="submission" date="2024-04" db="EMBL/GenBank/DDBJ databases">
        <title>Tritrichomonas musculus Genome.</title>
        <authorList>
            <person name="Alves-Ferreira E."/>
            <person name="Grigg M."/>
            <person name="Lorenzi H."/>
            <person name="Galac M."/>
        </authorList>
    </citation>
    <scope>NUCLEOTIDE SEQUENCE [LARGE SCALE GENOMIC DNA]</scope>
    <source>
        <strain evidence="1 2">EAF2021</strain>
    </source>
</reference>
<keyword evidence="2" id="KW-1185">Reference proteome</keyword>
<protein>
    <recommendedName>
        <fullName evidence="3">DUF3447 domain-containing protein</fullName>
    </recommendedName>
</protein>
<organism evidence="1 2">
    <name type="scientific">Tritrichomonas musculus</name>
    <dbReference type="NCBI Taxonomy" id="1915356"/>
    <lineage>
        <taxon>Eukaryota</taxon>
        <taxon>Metamonada</taxon>
        <taxon>Parabasalia</taxon>
        <taxon>Tritrichomonadida</taxon>
        <taxon>Tritrichomonadidae</taxon>
        <taxon>Tritrichomonas</taxon>
    </lineage>
</organism>